<dbReference type="SUPFAM" id="SSF53098">
    <property type="entry name" value="Ribonuclease H-like"/>
    <property type="match status" value="1"/>
</dbReference>
<dbReference type="InterPro" id="IPR040151">
    <property type="entry name" value="Gfd2/YDR514C-like"/>
</dbReference>
<dbReference type="PANTHER" id="PTHR28083:SF1">
    <property type="entry name" value="GOOD FOR FULL DBP5 ACTIVITY PROTEIN 2"/>
    <property type="match status" value="1"/>
</dbReference>
<dbReference type="Proteomes" id="UP001140560">
    <property type="component" value="Unassembled WGS sequence"/>
</dbReference>
<accession>A0A9W8YJF7</accession>
<feature type="domain" description="Gfd2/YDR514C-like C-terminal" evidence="1">
    <location>
        <begin position="48"/>
        <end position="231"/>
    </location>
</feature>
<protein>
    <recommendedName>
        <fullName evidence="1">Gfd2/YDR514C-like C-terminal domain-containing protein</fullName>
    </recommendedName>
</protein>
<dbReference type="PANTHER" id="PTHR28083">
    <property type="entry name" value="GOOD FOR FULL DBP5 ACTIVITY PROTEIN 2"/>
    <property type="match status" value="1"/>
</dbReference>
<dbReference type="GO" id="GO:0005634">
    <property type="term" value="C:nucleus"/>
    <property type="evidence" value="ECO:0007669"/>
    <property type="project" value="TreeGrafter"/>
</dbReference>
<dbReference type="InterPro" id="IPR048519">
    <property type="entry name" value="Gfd2/YDR514C-like_C"/>
</dbReference>
<dbReference type="InterPro" id="IPR012337">
    <property type="entry name" value="RNaseH-like_sf"/>
</dbReference>
<reference evidence="2" key="1">
    <citation type="submission" date="2022-10" db="EMBL/GenBank/DDBJ databases">
        <title>Tapping the CABI collections for fungal endophytes: first genome assemblies for Collariella, Neodidymelliopsis, Ascochyta clinopodiicola, Didymella pomorum, Didymosphaeria variabile, Neocosmospora piperis and Neocucurbitaria cava.</title>
        <authorList>
            <person name="Hill R."/>
        </authorList>
    </citation>
    <scope>NUCLEOTIDE SEQUENCE</scope>
    <source>
        <strain evidence="2">IMI 356814</strain>
    </source>
</reference>
<dbReference type="AlphaFoldDB" id="A0A9W8YJF7"/>
<dbReference type="Pfam" id="PF21762">
    <property type="entry name" value="DEDDh_C"/>
    <property type="match status" value="1"/>
</dbReference>
<comment type="caution">
    <text evidence="2">The sequence shown here is derived from an EMBL/GenBank/DDBJ whole genome shotgun (WGS) entry which is preliminary data.</text>
</comment>
<evidence type="ECO:0000259" key="1">
    <source>
        <dbReference type="Pfam" id="PF21762"/>
    </source>
</evidence>
<dbReference type="OrthoDB" id="5953249at2759"/>
<organism evidence="2 3">
    <name type="scientific">Neocucurbitaria cava</name>
    <dbReference type="NCBI Taxonomy" id="798079"/>
    <lineage>
        <taxon>Eukaryota</taxon>
        <taxon>Fungi</taxon>
        <taxon>Dikarya</taxon>
        <taxon>Ascomycota</taxon>
        <taxon>Pezizomycotina</taxon>
        <taxon>Dothideomycetes</taxon>
        <taxon>Pleosporomycetidae</taxon>
        <taxon>Pleosporales</taxon>
        <taxon>Pleosporineae</taxon>
        <taxon>Cucurbitariaceae</taxon>
        <taxon>Neocucurbitaria</taxon>
    </lineage>
</organism>
<dbReference type="EMBL" id="JAPEUY010000001">
    <property type="protein sequence ID" value="KAJ4378043.1"/>
    <property type="molecule type" value="Genomic_DNA"/>
</dbReference>
<sequence>MAFNWYVSPVDNRYLTEYLQYYSDGDVLRHFLGAPIPLAPPLLNEATIICLDAEWYFKDPKPTTEIGIAELTVRGIAPNVHAENILSSIRVDHARIMPHAHLQNTFPGAGDPEAFYFGRTKFVTIPEARQVILNTFVRPRHIDNGELQPIILVGHAVDNDYDHIKEAFGIDLESYGTIVKVIDTQVMAKNANIEGPNGPNIGLKNLLAHFNIEIPNLHTAGNDAAGTLIAARK</sequence>
<proteinExistence type="predicted"/>
<name>A0A9W8YJF7_9PLEO</name>
<gene>
    <name evidence="2" type="ORF">N0V83_000873</name>
</gene>
<evidence type="ECO:0000313" key="3">
    <source>
        <dbReference type="Proteomes" id="UP001140560"/>
    </source>
</evidence>
<keyword evidence="3" id="KW-1185">Reference proteome</keyword>
<dbReference type="GO" id="GO:0003676">
    <property type="term" value="F:nucleic acid binding"/>
    <property type="evidence" value="ECO:0007669"/>
    <property type="project" value="InterPro"/>
</dbReference>
<dbReference type="Gene3D" id="3.30.420.10">
    <property type="entry name" value="Ribonuclease H-like superfamily/Ribonuclease H"/>
    <property type="match status" value="1"/>
</dbReference>
<dbReference type="InterPro" id="IPR036397">
    <property type="entry name" value="RNaseH_sf"/>
</dbReference>
<evidence type="ECO:0000313" key="2">
    <source>
        <dbReference type="EMBL" id="KAJ4378043.1"/>
    </source>
</evidence>